<evidence type="ECO:0000256" key="2">
    <source>
        <dbReference type="SAM" id="Phobius"/>
    </source>
</evidence>
<feature type="transmembrane region" description="Helical" evidence="2">
    <location>
        <begin position="35"/>
        <end position="56"/>
    </location>
</feature>
<keyword evidence="4" id="KW-1185">Reference proteome</keyword>
<gene>
    <name evidence="3" type="ORF">ACFPCY_05825</name>
</gene>
<evidence type="ECO:0008006" key="5">
    <source>
        <dbReference type="Google" id="ProtNLM"/>
    </source>
</evidence>
<dbReference type="EMBL" id="JBHSIT010000001">
    <property type="protein sequence ID" value="MFC4906829.1"/>
    <property type="molecule type" value="Genomic_DNA"/>
</dbReference>
<accession>A0ABV9TTB1</accession>
<feature type="region of interest" description="Disordered" evidence="1">
    <location>
        <begin position="60"/>
        <end position="88"/>
    </location>
</feature>
<proteinExistence type="predicted"/>
<comment type="caution">
    <text evidence="3">The sequence shown here is derived from an EMBL/GenBank/DDBJ whole genome shotgun (WGS) entry which is preliminary data.</text>
</comment>
<reference evidence="4" key="1">
    <citation type="journal article" date="2019" name="Int. J. Syst. Evol. Microbiol.">
        <title>The Global Catalogue of Microorganisms (GCM) 10K type strain sequencing project: providing services to taxonomists for standard genome sequencing and annotation.</title>
        <authorList>
            <consortium name="The Broad Institute Genomics Platform"/>
            <consortium name="The Broad Institute Genome Sequencing Center for Infectious Disease"/>
            <person name="Wu L."/>
            <person name="Ma J."/>
        </authorList>
    </citation>
    <scope>NUCLEOTIDE SEQUENCE [LARGE SCALE GENOMIC DNA]</scope>
    <source>
        <strain evidence="4">KLKA75</strain>
    </source>
</reference>
<dbReference type="RefSeq" id="WP_378252510.1">
    <property type="nucleotide sequence ID" value="NZ_JBHSIT010000001.1"/>
</dbReference>
<feature type="compositionally biased region" description="Acidic residues" evidence="1">
    <location>
        <begin position="1"/>
        <end position="10"/>
    </location>
</feature>
<feature type="compositionally biased region" description="Pro residues" evidence="1">
    <location>
        <begin position="75"/>
        <end position="85"/>
    </location>
</feature>
<keyword evidence="2" id="KW-0812">Transmembrane</keyword>
<evidence type="ECO:0000313" key="3">
    <source>
        <dbReference type="EMBL" id="MFC4906829.1"/>
    </source>
</evidence>
<keyword evidence="2" id="KW-1133">Transmembrane helix</keyword>
<dbReference type="InterPro" id="IPR006311">
    <property type="entry name" value="TAT_signal"/>
</dbReference>
<protein>
    <recommendedName>
        <fullName evidence="5">Basic secretory peptidase family protein</fullName>
    </recommendedName>
</protein>
<name>A0ABV9TTB1_9ACTN</name>
<keyword evidence="2" id="KW-0472">Membrane</keyword>
<feature type="compositionally biased region" description="Low complexity" evidence="1">
    <location>
        <begin position="60"/>
        <end position="74"/>
    </location>
</feature>
<evidence type="ECO:0000256" key="1">
    <source>
        <dbReference type="SAM" id="MobiDB-lite"/>
    </source>
</evidence>
<feature type="region of interest" description="Disordered" evidence="1">
    <location>
        <begin position="1"/>
        <end position="30"/>
    </location>
</feature>
<sequence length="446" mass="46113">MSDERAEETDPAPASDAGPTREPATVESPSRRRALALLAGGGAAACLAAGAGIYALTRGSDGSSPTGGSSAPDGPDGPSPSPVGTPDPQAVAAVLANRARAVRERNRIAFLATVADAPAAFQQAQARLFDNLLKLPLDGWEERPGRPHGDSGVIQVSMRYRLAAFDTGPVARARYLAFAPRSGGWTIIGDGSSARLADDADIVDAGPLTVVRKGPVLVAGDASGLDEVARRLVAAVPAVTGVVGTSWARRAVALAPADAVLAGRVAGGGQDVAQFAALAVVAPGPDGSPGQDRIVVSPTFARLNALGRDVVLTHELTHVATGGARDGRTPIWLIEGFADYVGYRNTKITARAAARELAADVAAGRLPTALPSRGDFDGASGRLSQAYQEAWLACRMVADRYGEATLVRLYRAAGREPEAAALRRVLGIPPDAFTADWRDYLRKELS</sequence>
<dbReference type="PROSITE" id="PS51318">
    <property type="entry name" value="TAT"/>
    <property type="match status" value="1"/>
</dbReference>
<dbReference type="Proteomes" id="UP001595872">
    <property type="component" value="Unassembled WGS sequence"/>
</dbReference>
<organism evidence="3 4">
    <name type="scientific">Actinomadura gamaensis</name>
    <dbReference type="NCBI Taxonomy" id="1763541"/>
    <lineage>
        <taxon>Bacteria</taxon>
        <taxon>Bacillati</taxon>
        <taxon>Actinomycetota</taxon>
        <taxon>Actinomycetes</taxon>
        <taxon>Streptosporangiales</taxon>
        <taxon>Thermomonosporaceae</taxon>
        <taxon>Actinomadura</taxon>
    </lineage>
</organism>
<evidence type="ECO:0000313" key="4">
    <source>
        <dbReference type="Proteomes" id="UP001595872"/>
    </source>
</evidence>